<dbReference type="FunFam" id="3.40.50.300:FF:000426">
    <property type="entry name" value="Ferrous iron transport protein B"/>
    <property type="match status" value="1"/>
</dbReference>
<keyword evidence="19" id="KW-1185">Reference proteome</keyword>
<dbReference type="InterPro" id="IPR011640">
    <property type="entry name" value="Fe2_transport_prot_B_C"/>
</dbReference>
<evidence type="ECO:0000313" key="18">
    <source>
        <dbReference type="EMBL" id="MBK1792722.1"/>
    </source>
</evidence>
<dbReference type="Proteomes" id="UP000624703">
    <property type="component" value="Unassembled WGS sequence"/>
</dbReference>
<feature type="transmembrane region" description="Helical" evidence="16">
    <location>
        <begin position="283"/>
        <end position="304"/>
    </location>
</feature>
<evidence type="ECO:0000256" key="15">
    <source>
        <dbReference type="PIRSR" id="PIRSR603373-2"/>
    </source>
</evidence>
<comment type="similarity">
    <text evidence="16">Belongs to the TRAFAC class TrmE-Era-EngA-EngB-Septin-like GTPase superfamily. FeoB GTPase (TC 9.A.8) family.</text>
</comment>
<accession>A0A8J7MGY1</accession>
<evidence type="ECO:0000256" key="8">
    <source>
        <dbReference type="ARBA" id="ARBA00022989"/>
    </source>
</evidence>
<feature type="transmembrane region" description="Helical" evidence="16">
    <location>
        <begin position="629"/>
        <end position="651"/>
    </location>
</feature>
<evidence type="ECO:0000256" key="7">
    <source>
        <dbReference type="ARBA" id="ARBA00022741"/>
    </source>
</evidence>
<dbReference type="GO" id="GO:0005886">
    <property type="term" value="C:plasma membrane"/>
    <property type="evidence" value="ECO:0007669"/>
    <property type="project" value="UniProtKB-SubCell"/>
</dbReference>
<comment type="function">
    <text evidence="16">Probable transporter of a GTP-driven Fe(2+) uptake system.</text>
</comment>
<sequence>MSSMDKVALVGNPNSGKTTLFNALTGENQKVGNYPGVTVERKTGNFRTPHGHKVEITDLPGCYSLSPNSPDEEVTRDALLGDIQGDDRPDIIICVADASNLERHLYLTLQCIDLGIPTVLALNKIDLAENAGIRLDVTQLAEELGIPVIACHASRGKGIVEVKQALRHPFPPVAKRSWSVSKDIEKAIHTLSSELSESHDHGAHALHLLADAAYLKATNLTIPAEWQHLAEKQISQLEANPEDAISKARFTRVKEICSVSARRQQAMELTASDKIDEYLLHPVFGWMIFTAIMFGMFWTIFSFAEIPMGWIEEGVGAFKGWVTPLIPEGDLRDLVGDGIIEGVGGVIIFLPQILLLFLFIGLLESTGYMARAAFIMDRFMSKVGLSGKAFIPLLSSYACAIPGIMATRTMESAKQRLLTILIAPWMSCTARLPVYFLLVGMLLADKPSWTQAALLAGIYLFGTLSAFLASWLLAPRVKGEEEPVHFLMELPSYQKPDLKYIAQQMGSRGYAFVRKAGTVILGLSILLWAMQTYPKPAEDSPAADNPALALEQSIMGSIGKTIEPVVEPLGYDWRTGTALVAAFAAREVFVSNLAISYSVDEEDDELESRLSDRLNNATWPDGRKVYTPLTVLSLLVFFVYALQCLPTTVVVRRETGSWKWALAQLGGMTAIAYIAALLVFQIGSLFVS</sequence>
<dbReference type="InterPro" id="IPR006073">
    <property type="entry name" value="GTP-bd"/>
</dbReference>
<dbReference type="CDD" id="cd01879">
    <property type="entry name" value="FeoB"/>
    <property type="match status" value="1"/>
</dbReference>
<reference evidence="18" key="1">
    <citation type="submission" date="2021-01" db="EMBL/GenBank/DDBJ databases">
        <title>Modified the classification status of verrucomicrobia.</title>
        <authorList>
            <person name="Feng X."/>
        </authorList>
    </citation>
    <scope>NUCLEOTIDE SEQUENCE</scope>
    <source>
        <strain evidence="18">_KCTC 22039</strain>
    </source>
</reference>
<dbReference type="GO" id="GO:0046872">
    <property type="term" value="F:metal ion binding"/>
    <property type="evidence" value="ECO:0007669"/>
    <property type="project" value="UniProtKB-KW"/>
</dbReference>
<dbReference type="PANTHER" id="PTHR43185">
    <property type="entry name" value="FERROUS IRON TRANSPORT PROTEIN B"/>
    <property type="match status" value="1"/>
</dbReference>
<comment type="subcellular location">
    <subcellularLocation>
        <location evidence="1 16">Cell inner membrane</location>
        <topology evidence="1 16">Multi-pass membrane protein</topology>
    </subcellularLocation>
</comment>
<dbReference type="PANTHER" id="PTHR43185:SF1">
    <property type="entry name" value="FE(2+) TRANSPORTER FEOB"/>
    <property type="match status" value="1"/>
</dbReference>
<evidence type="ECO:0000256" key="13">
    <source>
        <dbReference type="NCBIfam" id="TIGR00437"/>
    </source>
</evidence>
<keyword evidence="9 16" id="KW-0408">Iron</keyword>
<keyword evidence="5" id="KW-0997">Cell inner membrane</keyword>
<evidence type="ECO:0000313" key="19">
    <source>
        <dbReference type="Proteomes" id="UP000624703"/>
    </source>
</evidence>
<evidence type="ECO:0000256" key="14">
    <source>
        <dbReference type="PIRSR" id="PIRSR603373-1"/>
    </source>
</evidence>
<feature type="transmembrane region" description="Helical" evidence="16">
    <location>
        <begin position="417"/>
        <end position="443"/>
    </location>
</feature>
<evidence type="ECO:0000256" key="6">
    <source>
        <dbReference type="ARBA" id="ARBA00022692"/>
    </source>
</evidence>
<keyword evidence="8 16" id="KW-1133">Transmembrane helix</keyword>
<evidence type="ECO:0000259" key="17">
    <source>
        <dbReference type="PROSITE" id="PS51711"/>
    </source>
</evidence>
<keyword evidence="6 16" id="KW-0812">Transmembrane</keyword>
<dbReference type="NCBIfam" id="TIGR00437">
    <property type="entry name" value="feoB"/>
    <property type="match status" value="1"/>
</dbReference>
<dbReference type="InterPro" id="IPR050860">
    <property type="entry name" value="FeoB_GTPase"/>
</dbReference>
<feature type="transmembrane region" description="Helical" evidence="16">
    <location>
        <begin position="449"/>
        <end position="473"/>
    </location>
</feature>
<dbReference type="Pfam" id="PF07664">
    <property type="entry name" value="FeoB_C"/>
    <property type="match status" value="1"/>
</dbReference>
<dbReference type="SUPFAM" id="SSF52540">
    <property type="entry name" value="P-loop containing nucleoside triphosphate hydrolases"/>
    <property type="match status" value="1"/>
</dbReference>
<dbReference type="InterPro" id="IPR027417">
    <property type="entry name" value="P-loop_NTPase"/>
</dbReference>
<proteinExistence type="inferred from homology"/>
<evidence type="ECO:0000256" key="5">
    <source>
        <dbReference type="ARBA" id="ARBA00022519"/>
    </source>
</evidence>
<dbReference type="InterPro" id="IPR030389">
    <property type="entry name" value="G_FEOB_dom"/>
</dbReference>
<dbReference type="PRINTS" id="PR00326">
    <property type="entry name" value="GTP1OBG"/>
</dbReference>
<dbReference type="GO" id="GO:0015093">
    <property type="term" value="F:ferrous iron transmembrane transporter activity"/>
    <property type="evidence" value="ECO:0007669"/>
    <property type="project" value="UniProtKB-UniRule"/>
</dbReference>
<evidence type="ECO:0000256" key="9">
    <source>
        <dbReference type="ARBA" id="ARBA00023004"/>
    </source>
</evidence>
<feature type="binding site" evidence="15">
    <location>
        <position position="23"/>
    </location>
    <ligand>
        <name>Mg(2+)</name>
        <dbReference type="ChEBI" id="CHEBI:18420"/>
        <label>2</label>
    </ligand>
</feature>
<feature type="binding site" evidence="15">
    <location>
        <position position="22"/>
    </location>
    <ligand>
        <name>Mg(2+)</name>
        <dbReference type="ChEBI" id="CHEBI:18420"/>
        <label>1</label>
    </ligand>
</feature>
<keyword evidence="15" id="KW-0479">Metal-binding</keyword>
<feature type="binding site" evidence="14">
    <location>
        <begin position="36"/>
        <end position="40"/>
    </location>
    <ligand>
        <name>GTP</name>
        <dbReference type="ChEBI" id="CHEBI:37565"/>
        <label>1</label>
    </ligand>
</feature>
<dbReference type="PROSITE" id="PS51711">
    <property type="entry name" value="G_FEOB"/>
    <property type="match status" value="1"/>
</dbReference>
<dbReference type="InterPro" id="IPR011642">
    <property type="entry name" value="Gate_dom"/>
</dbReference>
<evidence type="ECO:0000256" key="3">
    <source>
        <dbReference type="ARBA" id="ARBA00022475"/>
    </source>
</evidence>
<keyword evidence="7 14" id="KW-0547">Nucleotide-binding</keyword>
<evidence type="ECO:0000256" key="1">
    <source>
        <dbReference type="ARBA" id="ARBA00004429"/>
    </source>
</evidence>
<dbReference type="Pfam" id="PF02421">
    <property type="entry name" value="FeoB_N"/>
    <property type="match status" value="1"/>
</dbReference>
<evidence type="ECO:0000256" key="11">
    <source>
        <dbReference type="ARBA" id="ARBA00023134"/>
    </source>
</evidence>
<name>A0A8J7MGY1_9BACT</name>
<keyword evidence="11 14" id="KW-0342">GTP-binding</keyword>
<comment type="caution">
    <text evidence="18">The sequence shown here is derived from an EMBL/GenBank/DDBJ whole genome shotgun (WGS) entry which is preliminary data.</text>
</comment>
<organism evidence="18 19">
    <name type="scientific">Persicirhabdus sediminis</name>
    <dbReference type="NCBI Taxonomy" id="454144"/>
    <lineage>
        <taxon>Bacteria</taxon>
        <taxon>Pseudomonadati</taxon>
        <taxon>Verrucomicrobiota</taxon>
        <taxon>Verrucomicrobiia</taxon>
        <taxon>Verrucomicrobiales</taxon>
        <taxon>Verrucomicrobiaceae</taxon>
        <taxon>Persicirhabdus</taxon>
    </lineage>
</organism>
<keyword evidence="4 16" id="KW-0410">Iron transport</keyword>
<dbReference type="Gene3D" id="3.40.50.300">
    <property type="entry name" value="P-loop containing nucleotide triphosphate hydrolases"/>
    <property type="match status" value="1"/>
</dbReference>
<keyword evidence="10" id="KW-0406">Ion transport</keyword>
<feature type="domain" description="FeoB-type G" evidence="17">
    <location>
        <begin position="4"/>
        <end position="172"/>
    </location>
</feature>
<feature type="transmembrane region" description="Helical" evidence="16">
    <location>
        <begin position="512"/>
        <end position="530"/>
    </location>
</feature>
<dbReference type="InterPro" id="IPR005225">
    <property type="entry name" value="Small_GTP-bd"/>
</dbReference>
<feature type="binding site" evidence="14">
    <location>
        <begin position="123"/>
        <end position="126"/>
    </location>
    <ligand>
        <name>GTP</name>
        <dbReference type="ChEBI" id="CHEBI:37565"/>
        <label>1</label>
    </ligand>
</feature>
<dbReference type="EMBL" id="JAENIM010000047">
    <property type="protein sequence ID" value="MBK1792722.1"/>
    <property type="molecule type" value="Genomic_DNA"/>
</dbReference>
<evidence type="ECO:0000256" key="4">
    <source>
        <dbReference type="ARBA" id="ARBA00022496"/>
    </source>
</evidence>
<feature type="transmembrane region" description="Helical" evidence="16">
    <location>
        <begin position="383"/>
        <end position="405"/>
    </location>
</feature>
<evidence type="ECO:0000256" key="10">
    <source>
        <dbReference type="ARBA" id="ARBA00023065"/>
    </source>
</evidence>
<feature type="binding site" evidence="15">
    <location>
        <position position="25"/>
    </location>
    <ligand>
        <name>Mg(2+)</name>
        <dbReference type="ChEBI" id="CHEBI:18420"/>
        <label>2</label>
    </ligand>
</feature>
<feature type="binding site" evidence="15">
    <location>
        <position position="26"/>
    </location>
    <ligand>
        <name>Mg(2+)</name>
        <dbReference type="ChEBI" id="CHEBI:18420"/>
        <label>2</label>
    </ligand>
</feature>
<dbReference type="GO" id="GO:0005525">
    <property type="term" value="F:GTP binding"/>
    <property type="evidence" value="ECO:0007669"/>
    <property type="project" value="UniProtKB-KW"/>
</dbReference>
<evidence type="ECO:0000256" key="2">
    <source>
        <dbReference type="ARBA" id="ARBA00022448"/>
    </source>
</evidence>
<feature type="binding site" evidence="14">
    <location>
        <begin position="58"/>
        <end position="61"/>
    </location>
    <ligand>
        <name>GTP</name>
        <dbReference type="ChEBI" id="CHEBI:37565"/>
        <label>1</label>
    </ligand>
</feature>
<dbReference type="Pfam" id="PF07670">
    <property type="entry name" value="Gate"/>
    <property type="match status" value="2"/>
</dbReference>
<keyword evidence="2 16" id="KW-0813">Transport</keyword>
<feature type="transmembrane region" description="Helical" evidence="16">
    <location>
        <begin position="342"/>
        <end position="363"/>
    </location>
</feature>
<dbReference type="InterPro" id="IPR003373">
    <property type="entry name" value="Fe2_transport_prot-B"/>
</dbReference>
<dbReference type="AlphaFoldDB" id="A0A8J7MGY1"/>
<evidence type="ECO:0000256" key="12">
    <source>
        <dbReference type="ARBA" id="ARBA00023136"/>
    </source>
</evidence>
<protein>
    <recommendedName>
        <fullName evidence="13 16">Ferrous iron transport protein B</fullName>
    </recommendedName>
</protein>
<feature type="transmembrane region" description="Helical" evidence="16">
    <location>
        <begin position="663"/>
        <end position="687"/>
    </location>
</feature>
<feature type="binding site" evidence="14">
    <location>
        <begin position="11"/>
        <end position="18"/>
    </location>
    <ligand>
        <name>GTP</name>
        <dbReference type="ChEBI" id="CHEBI:37565"/>
        <label>1</label>
    </ligand>
</feature>
<keyword evidence="3" id="KW-1003">Cell membrane</keyword>
<evidence type="ECO:0000256" key="16">
    <source>
        <dbReference type="RuleBase" id="RU362098"/>
    </source>
</evidence>
<keyword evidence="12 16" id="KW-0472">Membrane</keyword>
<gene>
    <name evidence="18" type="primary">feoB</name>
    <name evidence="18" type="ORF">JIN82_16280</name>
</gene>
<dbReference type="NCBIfam" id="TIGR00231">
    <property type="entry name" value="small_GTP"/>
    <property type="match status" value="1"/>
</dbReference>
<keyword evidence="15" id="KW-0460">Magnesium</keyword>